<name>A0ABV3G1J8_9NOCA</name>
<proteinExistence type="predicted"/>
<evidence type="ECO:0000313" key="2">
    <source>
        <dbReference type="Proteomes" id="UP001551695"/>
    </source>
</evidence>
<accession>A0ABV3G1J8</accession>
<reference evidence="1 2" key="1">
    <citation type="submission" date="2024-06" db="EMBL/GenBank/DDBJ databases">
        <title>The Natural Products Discovery Center: Release of the First 8490 Sequenced Strains for Exploring Actinobacteria Biosynthetic Diversity.</title>
        <authorList>
            <person name="Kalkreuter E."/>
            <person name="Kautsar S.A."/>
            <person name="Yang D."/>
            <person name="Bader C.D."/>
            <person name="Teijaro C.N."/>
            <person name="Fluegel L."/>
            <person name="Davis C.M."/>
            <person name="Simpson J.R."/>
            <person name="Lauterbach L."/>
            <person name="Steele A.D."/>
            <person name="Gui C."/>
            <person name="Meng S."/>
            <person name="Li G."/>
            <person name="Viehrig K."/>
            <person name="Ye F."/>
            <person name="Su P."/>
            <person name="Kiefer A.F."/>
            <person name="Nichols A."/>
            <person name="Cepeda A.J."/>
            <person name="Yan W."/>
            <person name="Fan B."/>
            <person name="Jiang Y."/>
            <person name="Adhikari A."/>
            <person name="Zheng C.-J."/>
            <person name="Schuster L."/>
            <person name="Cowan T.M."/>
            <person name="Smanski M.J."/>
            <person name="Chevrette M.G."/>
            <person name="De Carvalho L.P.S."/>
            <person name="Shen B."/>
        </authorList>
    </citation>
    <scope>NUCLEOTIDE SEQUENCE [LARGE SCALE GENOMIC DNA]</scope>
    <source>
        <strain evidence="1 2">NPDC050403</strain>
    </source>
</reference>
<protein>
    <submittedName>
        <fullName evidence="1">Uncharacterized protein</fullName>
    </submittedName>
</protein>
<dbReference type="EMBL" id="JBFAKC010000016">
    <property type="protein sequence ID" value="MEV0711562.1"/>
    <property type="molecule type" value="Genomic_DNA"/>
</dbReference>
<gene>
    <name evidence="1" type="ORF">AB0I48_28765</name>
</gene>
<evidence type="ECO:0000313" key="1">
    <source>
        <dbReference type="EMBL" id="MEV0711562.1"/>
    </source>
</evidence>
<organism evidence="1 2">
    <name type="scientific">Nocardia aurea</name>
    <dbReference type="NCBI Taxonomy" id="2144174"/>
    <lineage>
        <taxon>Bacteria</taxon>
        <taxon>Bacillati</taxon>
        <taxon>Actinomycetota</taxon>
        <taxon>Actinomycetes</taxon>
        <taxon>Mycobacteriales</taxon>
        <taxon>Nocardiaceae</taxon>
        <taxon>Nocardia</taxon>
    </lineage>
</organism>
<dbReference type="RefSeq" id="WP_357788029.1">
    <property type="nucleotide sequence ID" value="NZ_JBFAKC010000016.1"/>
</dbReference>
<comment type="caution">
    <text evidence="1">The sequence shown here is derived from an EMBL/GenBank/DDBJ whole genome shotgun (WGS) entry which is preliminary data.</text>
</comment>
<sequence length="57" mass="5466">MGGLTAGPALAASADQQPAAAVTAPVNPISATLQKFIAGLSFIGGQELPGCNIPTGC</sequence>
<keyword evidence="2" id="KW-1185">Reference proteome</keyword>
<dbReference type="Proteomes" id="UP001551695">
    <property type="component" value="Unassembled WGS sequence"/>
</dbReference>